<dbReference type="EMBL" id="JAIFTL010000438">
    <property type="protein sequence ID" value="KAG9319504.1"/>
    <property type="molecule type" value="Genomic_DNA"/>
</dbReference>
<dbReference type="Pfam" id="PF13668">
    <property type="entry name" value="Ferritin_2"/>
    <property type="match status" value="1"/>
</dbReference>
<gene>
    <name evidence="2" type="ORF">KVV02_008613</name>
</gene>
<comment type="caution">
    <text evidence="2">The sequence shown here is derived from an EMBL/GenBank/DDBJ whole genome shotgun (WGS) entry which is preliminary data.</text>
</comment>
<feature type="chain" id="PRO_5040244882" description="Ferritin-like domain-containing protein" evidence="1">
    <location>
        <begin position="20"/>
        <end position="289"/>
    </location>
</feature>
<keyword evidence="1" id="KW-0732">Signal</keyword>
<evidence type="ECO:0000256" key="1">
    <source>
        <dbReference type="SAM" id="SignalP"/>
    </source>
</evidence>
<accession>A0A9P7ZWS2</accession>
<organism evidence="2 3">
    <name type="scientific">Mortierella alpina</name>
    <name type="common">Oleaginous fungus</name>
    <name type="synonym">Mortierella renispora</name>
    <dbReference type="NCBI Taxonomy" id="64518"/>
    <lineage>
        <taxon>Eukaryota</taxon>
        <taxon>Fungi</taxon>
        <taxon>Fungi incertae sedis</taxon>
        <taxon>Mucoromycota</taxon>
        <taxon>Mortierellomycotina</taxon>
        <taxon>Mortierellomycetes</taxon>
        <taxon>Mortierellales</taxon>
        <taxon>Mortierellaceae</taxon>
        <taxon>Mortierella</taxon>
    </lineage>
</organism>
<feature type="signal peptide" evidence="1">
    <location>
        <begin position="1"/>
        <end position="19"/>
    </location>
</feature>
<sequence>MRFSILAIASAIAATAVLAAPTRFSKRDATSDANIFNFALTLEHLEAEFYNQGLAKFNSHAFATAGFGGKIRDRFVEIDKHESTHVTTLSTAITQLGGTPVAPCKYKFPLDDVETFIAVARALENTGVSAYLGAASGLDGDLLTAAASITTVEARHSSFLNEILGQSGAPYAFDTPLSAKEVFTIASNFIESCPDDIGLAAFTQLKAKLPAEGATKVETWFEGSDDPRQTWCQFLYNDKIRVSKREECALPPGVTGYVYIVITDTATPITLKDDSRIVAGPVLLFKGDH</sequence>
<dbReference type="CDD" id="cd00657">
    <property type="entry name" value="Ferritin_like"/>
    <property type="match status" value="1"/>
</dbReference>
<dbReference type="SUPFAM" id="SSF47240">
    <property type="entry name" value="Ferritin-like"/>
    <property type="match status" value="1"/>
</dbReference>
<dbReference type="InterPro" id="IPR009078">
    <property type="entry name" value="Ferritin-like_SF"/>
</dbReference>
<proteinExistence type="predicted"/>
<dbReference type="PANTHER" id="PTHR31694">
    <property type="entry name" value="DESICCATION-LIKE PROTEIN"/>
    <property type="match status" value="1"/>
</dbReference>
<name>A0A9P7ZWS2_MORAP</name>
<reference evidence="2" key="1">
    <citation type="submission" date="2021-07" db="EMBL/GenBank/DDBJ databases">
        <title>Draft genome of Mortierella alpina, strain LL118, isolated from an aspen leaf litter sample.</title>
        <authorList>
            <person name="Yang S."/>
            <person name="Vinatzer B.A."/>
        </authorList>
    </citation>
    <scope>NUCLEOTIDE SEQUENCE</scope>
    <source>
        <strain evidence="2">LL118</strain>
    </source>
</reference>
<protein>
    <recommendedName>
        <fullName evidence="4">Ferritin-like domain-containing protein</fullName>
    </recommendedName>
</protein>
<dbReference type="Gene3D" id="1.20.1260.10">
    <property type="match status" value="1"/>
</dbReference>
<evidence type="ECO:0008006" key="4">
    <source>
        <dbReference type="Google" id="ProtNLM"/>
    </source>
</evidence>
<evidence type="ECO:0000313" key="3">
    <source>
        <dbReference type="Proteomes" id="UP000717515"/>
    </source>
</evidence>
<dbReference type="AlphaFoldDB" id="A0A9P7ZWS2"/>
<dbReference type="InterPro" id="IPR052965">
    <property type="entry name" value="Pigment-catalase-like"/>
</dbReference>
<evidence type="ECO:0000313" key="2">
    <source>
        <dbReference type="EMBL" id="KAG9319504.1"/>
    </source>
</evidence>
<dbReference type="PANTHER" id="PTHR31694:SF26">
    <property type="entry name" value="OS05G0151100 PROTEIN"/>
    <property type="match status" value="1"/>
</dbReference>
<dbReference type="Proteomes" id="UP000717515">
    <property type="component" value="Unassembled WGS sequence"/>
</dbReference>
<dbReference type="InterPro" id="IPR012347">
    <property type="entry name" value="Ferritin-like"/>
</dbReference>